<feature type="domain" description="Kazal-like" evidence="2">
    <location>
        <begin position="37"/>
        <end position="90"/>
    </location>
</feature>
<dbReference type="SUPFAM" id="SSF100895">
    <property type="entry name" value="Kazal-type serine protease inhibitors"/>
    <property type="match status" value="1"/>
</dbReference>
<dbReference type="InterPro" id="IPR036058">
    <property type="entry name" value="Kazal_dom_sf"/>
</dbReference>
<dbReference type="Proteomes" id="UP000184212">
    <property type="component" value="Unassembled WGS sequence"/>
</dbReference>
<evidence type="ECO:0000259" key="2">
    <source>
        <dbReference type="PROSITE" id="PS51465"/>
    </source>
</evidence>
<organism evidence="3 4">
    <name type="scientific">Chryseolinea serpens</name>
    <dbReference type="NCBI Taxonomy" id="947013"/>
    <lineage>
        <taxon>Bacteria</taxon>
        <taxon>Pseudomonadati</taxon>
        <taxon>Bacteroidota</taxon>
        <taxon>Cytophagia</taxon>
        <taxon>Cytophagales</taxon>
        <taxon>Fulvivirgaceae</taxon>
        <taxon>Chryseolinea</taxon>
    </lineage>
</organism>
<name>A0A1M5TN66_9BACT</name>
<evidence type="ECO:0000313" key="4">
    <source>
        <dbReference type="Proteomes" id="UP000184212"/>
    </source>
</evidence>
<accession>A0A1M5TN66</accession>
<sequence>MKNTSSWTSLLTMTLLLFTSFALSVCSSSVQTKKSGTTQNSPCIDSTKIDLNGPCIMIYAPVCGCNNVTYDNECLATRSGVLRWKEGKCK</sequence>
<reference evidence="3 4" key="1">
    <citation type="submission" date="2016-11" db="EMBL/GenBank/DDBJ databases">
        <authorList>
            <person name="Jaros S."/>
            <person name="Januszkiewicz K."/>
            <person name="Wedrychowicz H."/>
        </authorList>
    </citation>
    <scope>NUCLEOTIDE SEQUENCE [LARGE SCALE GENOMIC DNA]</scope>
    <source>
        <strain evidence="3 4">DSM 24574</strain>
    </source>
</reference>
<dbReference type="RefSeq" id="WP_073137846.1">
    <property type="nucleotide sequence ID" value="NZ_FQWQ01000003.1"/>
</dbReference>
<gene>
    <name evidence="3" type="ORF">SAMN04488109_4163</name>
</gene>
<proteinExistence type="predicted"/>
<feature type="signal peptide" evidence="1">
    <location>
        <begin position="1"/>
        <end position="24"/>
    </location>
</feature>
<dbReference type="Pfam" id="PF00050">
    <property type="entry name" value="Kazal_1"/>
    <property type="match status" value="1"/>
</dbReference>
<evidence type="ECO:0000256" key="1">
    <source>
        <dbReference type="SAM" id="SignalP"/>
    </source>
</evidence>
<dbReference type="EMBL" id="FQWQ01000003">
    <property type="protein sequence ID" value="SHH51813.1"/>
    <property type="molecule type" value="Genomic_DNA"/>
</dbReference>
<dbReference type="Gene3D" id="3.30.60.30">
    <property type="match status" value="1"/>
</dbReference>
<dbReference type="AlphaFoldDB" id="A0A1M5TN66"/>
<protein>
    <submittedName>
        <fullName evidence="3">Kazal-type serine protease inhibitor domain-containing protein</fullName>
    </submittedName>
</protein>
<feature type="chain" id="PRO_5012025233" evidence="1">
    <location>
        <begin position="25"/>
        <end position="90"/>
    </location>
</feature>
<dbReference type="PROSITE" id="PS51465">
    <property type="entry name" value="KAZAL_2"/>
    <property type="match status" value="1"/>
</dbReference>
<keyword evidence="1" id="KW-0732">Signal</keyword>
<dbReference type="InterPro" id="IPR002350">
    <property type="entry name" value="Kazal_dom"/>
</dbReference>
<keyword evidence="4" id="KW-1185">Reference proteome</keyword>
<evidence type="ECO:0000313" key="3">
    <source>
        <dbReference type="EMBL" id="SHH51813.1"/>
    </source>
</evidence>